<dbReference type="InterPro" id="IPR014729">
    <property type="entry name" value="Rossmann-like_a/b/a_fold"/>
</dbReference>
<organism evidence="4 5">
    <name type="scientific">Lasiosphaeris hirsuta</name>
    <dbReference type="NCBI Taxonomy" id="260670"/>
    <lineage>
        <taxon>Eukaryota</taxon>
        <taxon>Fungi</taxon>
        <taxon>Dikarya</taxon>
        <taxon>Ascomycota</taxon>
        <taxon>Pezizomycotina</taxon>
        <taxon>Sordariomycetes</taxon>
        <taxon>Sordariomycetidae</taxon>
        <taxon>Sordariales</taxon>
        <taxon>Lasiosphaeriaceae</taxon>
        <taxon>Lasiosphaeris</taxon>
    </lineage>
</organism>
<dbReference type="AlphaFoldDB" id="A0AA40DTR7"/>
<dbReference type="Proteomes" id="UP001172102">
    <property type="component" value="Unassembled WGS sequence"/>
</dbReference>
<comment type="similarity">
    <text evidence="3">Belongs to the CTU2/NCS2 family.</text>
</comment>
<evidence type="ECO:0000256" key="3">
    <source>
        <dbReference type="HAMAP-Rule" id="MF_03054"/>
    </source>
</evidence>
<name>A0AA40DTR7_9PEZI</name>
<dbReference type="GO" id="GO:0000049">
    <property type="term" value="F:tRNA binding"/>
    <property type="evidence" value="ECO:0007669"/>
    <property type="project" value="InterPro"/>
</dbReference>
<evidence type="ECO:0000313" key="4">
    <source>
        <dbReference type="EMBL" id="KAK0711558.1"/>
    </source>
</evidence>
<dbReference type="GO" id="GO:0002143">
    <property type="term" value="P:tRNA wobble position uridine thiolation"/>
    <property type="evidence" value="ECO:0007669"/>
    <property type="project" value="TreeGrafter"/>
</dbReference>
<dbReference type="PANTHER" id="PTHR20882:SF14">
    <property type="entry name" value="CYTOPLASMIC TRNA 2-THIOLATION PROTEIN 2"/>
    <property type="match status" value="1"/>
</dbReference>
<reference evidence="4" key="1">
    <citation type="submission" date="2023-06" db="EMBL/GenBank/DDBJ databases">
        <title>Genome-scale phylogeny and comparative genomics of the fungal order Sordariales.</title>
        <authorList>
            <consortium name="Lawrence Berkeley National Laboratory"/>
            <person name="Hensen N."/>
            <person name="Bonometti L."/>
            <person name="Westerberg I."/>
            <person name="Brannstrom I.O."/>
            <person name="Guillou S."/>
            <person name="Cros-Aarteil S."/>
            <person name="Calhoun S."/>
            <person name="Haridas S."/>
            <person name="Kuo A."/>
            <person name="Mondo S."/>
            <person name="Pangilinan J."/>
            <person name="Riley R."/>
            <person name="Labutti K."/>
            <person name="Andreopoulos B."/>
            <person name="Lipzen A."/>
            <person name="Chen C."/>
            <person name="Yanf M."/>
            <person name="Daum C."/>
            <person name="Ng V."/>
            <person name="Clum A."/>
            <person name="Steindorff A."/>
            <person name="Ohm R."/>
            <person name="Martin F."/>
            <person name="Silar P."/>
            <person name="Natvig D."/>
            <person name="Lalanne C."/>
            <person name="Gautier V."/>
            <person name="Ament-Velasquez S.L."/>
            <person name="Kruys A."/>
            <person name="Hutchinson M.I."/>
            <person name="Powell A.J."/>
            <person name="Barry K."/>
            <person name="Miller A.N."/>
            <person name="Grigoriev I.V."/>
            <person name="Debuchy R."/>
            <person name="Gladieux P."/>
            <person name="Thoren M.H."/>
            <person name="Johannesson H."/>
        </authorList>
    </citation>
    <scope>NUCLEOTIDE SEQUENCE</scope>
    <source>
        <strain evidence="4">SMH4607-1</strain>
    </source>
</reference>
<dbReference type="HAMAP" id="MF_03054">
    <property type="entry name" value="CTU2"/>
    <property type="match status" value="1"/>
</dbReference>
<dbReference type="Gene3D" id="3.40.50.620">
    <property type="entry name" value="HUPs"/>
    <property type="match status" value="1"/>
</dbReference>
<comment type="function">
    <text evidence="3">Plays a central role in 2-thiolation of mcm(5)S(2)U at tRNA wobble positions of tRNA(Lys), tRNA(Glu) and tRNA(Gln). May act by forming a heterodimer with NCS6 that ligates sulfur from thiocarboxylated URM1 onto the uridine of tRNAs at wobble position. Prior mcm(5) tRNA modification by the elongator complex is required for 2-thiolation. May also be involved in protein urmylation.</text>
</comment>
<dbReference type="InterPro" id="IPR019407">
    <property type="entry name" value="CTU2"/>
</dbReference>
<dbReference type="SUPFAM" id="SSF52402">
    <property type="entry name" value="Adenine nucleotide alpha hydrolases-like"/>
    <property type="match status" value="1"/>
</dbReference>
<comment type="pathway">
    <text evidence="3">tRNA modification; 5-methoxycarbonylmethyl-2-thiouridine-tRNA biosynthesis.</text>
</comment>
<gene>
    <name evidence="3" type="primary">NCS2</name>
    <name evidence="3" type="synonym">CTU2</name>
    <name evidence="4" type="ORF">B0H67DRAFT_493807</name>
</gene>
<dbReference type="GO" id="GO:0016779">
    <property type="term" value="F:nucleotidyltransferase activity"/>
    <property type="evidence" value="ECO:0007669"/>
    <property type="project" value="UniProtKB-UniRule"/>
</dbReference>
<evidence type="ECO:0000313" key="5">
    <source>
        <dbReference type="Proteomes" id="UP001172102"/>
    </source>
</evidence>
<dbReference type="GO" id="GO:0032447">
    <property type="term" value="P:protein urmylation"/>
    <property type="evidence" value="ECO:0007669"/>
    <property type="project" value="UniProtKB-UniRule"/>
</dbReference>
<sequence>MESQPVAGSLTRPCIKCRAQEATLDSRSQTVCRDCFAKFISNKCIKQIGILGKEIRTPQGSTRRYLLGLSLGVSSTVLLHLLSENVEFQLARSRAAPFELTVVYVDSSCLFTPRSPDDSDEDKPDPITAETLEQLRQRYPRFTFQRVPLATALGLRTIDWSTIPGLTAAPSPSPSQTTRLLSLFDHLPSAAARADILHILTRHLLVSSAQTAGCHALLLGHSTTALAELTLSETAKGRGFALPWQINDGPLSVASYPASVPPASLLVYHPLRDILRKELAIYTALTSPPLTPASPSHGAGNNGSIEMTPRPGVVVSHKDVSIDDVMFRYFAEIEGNYPSVVANVARTTGKLLRLLGGGEADGEPKQGLCGLCGLCGMPRDEVGDRRWRGELGIGEGEKGGGLCYGCERSTRG</sequence>
<dbReference type="PANTHER" id="PTHR20882">
    <property type="entry name" value="CYTOPLASMIC TRNA 2-THIOLATION PROTEIN 2"/>
    <property type="match status" value="1"/>
</dbReference>
<comment type="subcellular location">
    <subcellularLocation>
        <location evidence="3">Cytoplasm</location>
    </subcellularLocation>
</comment>
<dbReference type="EMBL" id="JAUKUA010000005">
    <property type="protein sequence ID" value="KAK0711558.1"/>
    <property type="molecule type" value="Genomic_DNA"/>
</dbReference>
<dbReference type="GO" id="GO:0016783">
    <property type="term" value="F:sulfurtransferase activity"/>
    <property type="evidence" value="ECO:0007669"/>
    <property type="project" value="TreeGrafter"/>
</dbReference>
<evidence type="ECO:0000256" key="1">
    <source>
        <dbReference type="ARBA" id="ARBA00022490"/>
    </source>
</evidence>
<accession>A0AA40DTR7</accession>
<comment type="caution">
    <text evidence="4">The sequence shown here is derived from an EMBL/GenBank/DDBJ whole genome shotgun (WGS) entry which is preliminary data.</text>
</comment>
<keyword evidence="5" id="KW-1185">Reference proteome</keyword>
<protein>
    <recommendedName>
        <fullName evidence="3">Cytoplasmic tRNA 2-thiolation protein 2</fullName>
    </recommendedName>
</protein>
<dbReference type="Pfam" id="PF10288">
    <property type="entry name" value="CTU2"/>
    <property type="match status" value="1"/>
</dbReference>
<proteinExistence type="inferred from homology"/>
<evidence type="ECO:0000256" key="2">
    <source>
        <dbReference type="ARBA" id="ARBA00022694"/>
    </source>
</evidence>
<keyword evidence="2 3" id="KW-0819">tRNA processing</keyword>
<keyword evidence="1 3" id="KW-0963">Cytoplasm</keyword>
<dbReference type="GO" id="GO:0005829">
    <property type="term" value="C:cytosol"/>
    <property type="evidence" value="ECO:0007669"/>
    <property type="project" value="TreeGrafter"/>
</dbReference>